<dbReference type="Gene3D" id="3.10.105.10">
    <property type="entry name" value="Dipeptide-binding Protein, Domain 3"/>
    <property type="match status" value="1"/>
</dbReference>
<evidence type="ECO:0000313" key="7">
    <source>
        <dbReference type="EMBL" id="POM27360.1"/>
    </source>
</evidence>
<keyword evidence="3" id="KW-0813">Transport</keyword>
<evidence type="ECO:0000256" key="2">
    <source>
        <dbReference type="ARBA" id="ARBA00005695"/>
    </source>
</evidence>
<comment type="caution">
    <text evidence="7">The sequence shown here is derived from an EMBL/GenBank/DDBJ whole genome shotgun (WGS) entry which is preliminary data.</text>
</comment>
<dbReference type="SUPFAM" id="SSF53850">
    <property type="entry name" value="Periplasmic binding protein-like II"/>
    <property type="match status" value="1"/>
</dbReference>
<dbReference type="PANTHER" id="PTHR30290">
    <property type="entry name" value="PERIPLASMIC BINDING COMPONENT OF ABC TRANSPORTER"/>
    <property type="match status" value="1"/>
</dbReference>
<feature type="chain" id="PRO_5039451992" evidence="5">
    <location>
        <begin position="30"/>
        <end position="553"/>
    </location>
</feature>
<keyword evidence="4 5" id="KW-0732">Signal</keyword>
<keyword evidence="8" id="KW-1185">Reference proteome</keyword>
<dbReference type="GO" id="GO:0015833">
    <property type="term" value="P:peptide transport"/>
    <property type="evidence" value="ECO:0007669"/>
    <property type="project" value="TreeGrafter"/>
</dbReference>
<reference evidence="7 8" key="1">
    <citation type="journal article" date="2017" name="Chemistry">
        <title>Isolation, Biosynthesis and Chemical Modifications of Rubterolones A-F: Rare Tropolone Alkaloids from Actinomadura sp. 5-2.</title>
        <authorList>
            <person name="Guo H."/>
            <person name="Benndorf R."/>
            <person name="Leichnitz D."/>
            <person name="Klassen J.L."/>
            <person name="Vollmers J."/>
            <person name="Gorls H."/>
            <person name="Steinacker M."/>
            <person name="Weigel C."/>
            <person name="Dahse H.M."/>
            <person name="Kaster A.K."/>
            <person name="de Beer Z.W."/>
            <person name="Poulsen M."/>
            <person name="Beemelmanns C."/>
        </authorList>
    </citation>
    <scope>NUCLEOTIDE SEQUENCE [LARGE SCALE GENOMIC DNA]</scope>
    <source>
        <strain evidence="7 8">5-2</strain>
    </source>
</reference>
<accession>A0A2P4UQP1</accession>
<evidence type="ECO:0000313" key="8">
    <source>
        <dbReference type="Proteomes" id="UP000242367"/>
    </source>
</evidence>
<evidence type="ECO:0000256" key="5">
    <source>
        <dbReference type="SAM" id="SignalP"/>
    </source>
</evidence>
<dbReference type="PIRSF" id="PIRSF002741">
    <property type="entry name" value="MppA"/>
    <property type="match status" value="1"/>
</dbReference>
<evidence type="ECO:0000256" key="4">
    <source>
        <dbReference type="ARBA" id="ARBA00022729"/>
    </source>
</evidence>
<dbReference type="PANTHER" id="PTHR30290:SF10">
    <property type="entry name" value="PERIPLASMIC OLIGOPEPTIDE-BINDING PROTEIN-RELATED"/>
    <property type="match status" value="1"/>
</dbReference>
<dbReference type="InterPro" id="IPR030678">
    <property type="entry name" value="Peptide/Ni-bd"/>
</dbReference>
<dbReference type="Proteomes" id="UP000242367">
    <property type="component" value="Unassembled WGS sequence"/>
</dbReference>
<protein>
    <submittedName>
        <fullName evidence="7">Oligopeptide-binding protein OppA</fullName>
    </submittedName>
</protein>
<name>A0A2P4UQP1_9ACTN</name>
<evidence type="ECO:0000256" key="3">
    <source>
        <dbReference type="ARBA" id="ARBA00022448"/>
    </source>
</evidence>
<dbReference type="InterPro" id="IPR039424">
    <property type="entry name" value="SBP_5"/>
</dbReference>
<comment type="subcellular location">
    <subcellularLocation>
        <location evidence="1">Cell envelope</location>
    </subcellularLocation>
</comment>
<proteinExistence type="inferred from homology"/>
<dbReference type="InterPro" id="IPR000914">
    <property type="entry name" value="SBP_5_dom"/>
</dbReference>
<sequence precursor="true">MKGGATMSTPRPRWTAPARRRLAAASAVAASLLLAACGGSDGSAGSGSGDTVTIGTTDKVYALDPAGSFDAGSGAVIAQVYATLLDRPAGSSVLKPNLAASAAFTGPKVYKVVLKPGLKFANGNALTSQDVKFSFDRQLKIASTNGPSSLLYDLDRVETPDATTVLFHLKAADDQVFPQVLASGAGEIVDHTVFSPTAVTPDAAIVAKKPFAGPYTIGSFTANQLVQFRANPNYQGILGKPSFPTVNLKYYALEDNLKLDLQQGGVDLASRTLSITNLDSLSKQKGLTVYHGAATGFRYIVFDFKTQPYGTGTSQADPKKALAVRQAVAHAVDRPGLAAQVYKNTYRPVYTFLPDAVPTGSPVLKGLYGDGNGGPDKIKAAAVLKAAGVTTPVTLQLQYNTDHYGASSSDEFALIKNQLESTGLFTVKLQSTDWTQYAKQRVSDAYPTFQLGWYADYLDAQDFFQPLYGKNGFIGNHYEDPALIDLIDEQATTPGDDKRAALSLRIQQALAAALPVVPLLQSSSNAVADERVGGVQETLKTGGLPFGALKKAS</sequence>
<dbReference type="AlphaFoldDB" id="A0A2P4UQP1"/>
<evidence type="ECO:0000256" key="1">
    <source>
        <dbReference type="ARBA" id="ARBA00004196"/>
    </source>
</evidence>
<dbReference type="Gene3D" id="3.40.190.10">
    <property type="entry name" value="Periplasmic binding protein-like II"/>
    <property type="match status" value="1"/>
</dbReference>
<evidence type="ECO:0000259" key="6">
    <source>
        <dbReference type="Pfam" id="PF00496"/>
    </source>
</evidence>
<feature type="domain" description="Solute-binding protein family 5" evidence="6">
    <location>
        <begin position="94"/>
        <end position="472"/>
    </location>
</feature>
<gene>
    <name evidence="7" type="primary">oppA_1</name>
    <name evidence="7" type="ORF">BTM25_17740</name>
</gene>
<dbReference type="GO" id="GO:0043190">
    <property type="term" value="C:ATP-binding cassette (ABC) transporter complex"/>
    <property type="evidence" value="ECO:0007669"/>
    <property type="project" value="InterPro"/>
</dbReference>
<dbReference type="GO" id="GO:1904680">
    <property type="term" value="F:peptide transmembrane transporter activity"/>
    <property type="evidence" value="ECO:0007669"/>
    <property type="project" value="TreeGrafter"/>
</dbReference>
<comment type="similarity">
    <text evidence="2">Belongs to the bacterial solute-binding protein 5 family.</text>
</comment>
<dbReference type="GO" id="GO:0030313">
    <property type="term" value="C:cell envelope"/>
    <property type="evidence" value="ECO:0007669"/>
    <property type="project" value="UniProtKB-SubCell"/>
</dbReference>
<feature type="signal peptide" evidence="5">
    <location>
        <begin position="1"/>
        <end position="29"/>
    </location>
</feature>
<dbReference type="EMBL" id="MTBP01000001">
    <property type="protein sequence ID" value="POM27360.1"/>
    <property type="molecule type" value="Genomic_DNA"/>
</dbReference>
<organism evidence="7 8">
    <name type="scientific">Actinomadura rubteroloni</name>
    <dbReference type="NCBI Taxonomy" id="1926885"/>
    <lineage>
        <taxon>Bacteria</taxon>
        <taxon>Bacillati</taxon>
        <taxon>Actinomycetota</taxon>
        <taxon>Actinomycetes</taxon>
        <taxon>Streptosporangiales</taxon>
        <taxon>Thermomonosporaceae</taxon>
        <taxon>Actinomadura</taxon>
    </lineage>
</organism>
<dbReference type="GO" id="GO:0042597">
    <property type="term" value="C:periplasmic space"/>
    <property type="evidence" value="ECO:0007669"/>
    <property type="project" value="UniProtKB-ARBA"/>
</dbReference>
<dbReference type="Pfam" id="PF00496">
    <property type="entry name" value="SBP_bac_5"/>
    <property type="match status" value="1"/>
</dbReference>